<protein>
    <submittedName>
        <fullName evidence="2">Uncharacterized protein</fullName>
    </submittedName>
</protein>
<dbReference type="RefSeq" id="WP_117490302.1">
    <property type="nucleotide sequence ID" value="NZ_QVIG01000001.1"/>
</dbReference>
<keyword evidence="3" id="KW-1185">Reference proteome</keyword>
<organism evidence="2 3">
    <name type="scientific">Kitasatospora xanthocidica</name>
    <dbReference type="NCBI Taxonomy" id="83382"/>
    <lineage>
        <taxon>Bacteria</taxon>
        <taxon>Bacillati</taxon>
        <taxon>Actinomycetota</taxon>
        <taxon>Actinomycetes</taxon>
        <taxon>Kitasatosporales</taxon>
        <taxon>Streptomycetaceae</taxon>
        <taxon>Kitasatospora</taxon>
    </lineage>
</organism>
<comment type="caution">
    <text evidence="2">The sequence shown here is derived from an EMBL/GenBank/DDBJ whole genome shotgun (WGS) entry which is preliminary data.</text>
</comment>
<evidence type="ECO:0000256" key="1">
    <source>
        <dbReference type="SAM" id="MobiDB-lite"/>
    </source>
</evidence>
<sequence>MNDSDARPEPDDDPAPAVADPATGEVRVLARLCDTCIYRPGNLMNLAPGRVRQLATEALAVDGHIVCHSTLPALAPPGTKGAICRGFANAHGNAIYALRIGAAFGRIVEVPPPAKPA</sequence>
<accession>A0A373A330</accession>
<dbReference type="AlphaFoldDB" id="A0A373A330"/>
<evidence type="ECO:0000313" key="3">
    <source>
        <dbReference type="Proteomes" id="UP000263377"/>
    </source>
</evidence>
<feature type="region of interest" description="Disordered" evidence="1">
    <location>
        <begin position="1"/>
        <end position="21"/>
    </location>
</feature>
<dbReference type="Proteomes" id="UP000263377">
    <property type="component" value="Unassembled WGS sequence"/>
</dbReference>
<gene>
    <name evidence="2" type="ORF">DR950_33860</name>
</gene>
<evidence type="ECO:0000313" key="2">
    <source>
        <dbReference type="EMBL" id="RGD62072.1"/>
    </source>
</evidence>
<reference evidence="2 3" key="1">
    <citation type="submission" date="2018-08" db="EMBL/GenBank/DDBJ databases">
        <title>Diversity &amp; Physiological Properties of Lignin-Decomposing Actinobacteria from Soil.</title>
        <authorList>
            <person name="Roh S.G."/>
            <person name="Kim S.B."/>
        </authorList>
    </citation>
    <scope>NUCLEOTIDE SEQUENCE [LARGE SCALE GENOMIC DNA]</scope>
    <source>
        <strain evidence="2 3">MMS17-GH009</strain>
    </source>
</reference>
<proteinExistence type="predicted"/>
<dbReference type="EMBL" id="QVIG01000001">
    <property type="protein sequence ID" value="RGD62072.1"/>
    <property type="molecule type" value="Genomic_DNA"/>
</dbReference>
<name>A0A373A330_9ACTN</name>